<dbReference type="Proteomes" id="UP000030701">
    <property type="component" value="Unassembled WGS sequence"/>
</dbReference>
<dbReference type="HOGENOM" id="CLU_3351139_0_0_1"/>
<gene>
    <name evidence="1" type="ORF">FOTG_14006</name>
</gene>
<organism evidence="1">
    <name type="scientific">Fusarium oxysporum f. sp. vasinfectum 25433</name>
    <dbReference type="NCBI Taxonomy" id="1089449"/>
    <lineage>
        <taxon>Eukaryota</taxon>
        <taxon>Fungi</taxon>
        <taxon>Dikarya</taxon>
        <taxon>Ascomycota</taxon>
        <taxon>Pezizomycotina</taxon>
        <taxon>Sordariomycetes</taxon>
        <taxon>Hypocreomycetidae</taxon>
        <taxon>Hypocreales</taxon>
        <taxon>Nectriaceae</taxon>
        <taxon>Fusarium</taxon>
        <taxon>Fusarium oxysporum species complex</taxon>
    </lineage>
</organism>
<accession>X0LA09</accession>
<reference evidence="1" key="2">
    <citation type="submission" date="2012-05" db="EMBL/GenBank/DDBJ databases">
        <title>The Genome Annotation of Fusarium oxysporum Cotton.</title>
        <authorList>
            <consortium name="The Broad Institute Genomics Platform"/>
            <person name="Ma L.-J."/>
            <person name="Corby-Kistler H."/>
            <person name="Broz K."/>
            <person name="Gale L.R."/>
            <person name="Jonkers W."/>
            <person name="O'Donnell K."/>
            <person name="Ploetz R."/>
            <person name="Steinberg C."/>
            <person name="Schwartz D.C."/>
            <person name="VanEtten H."/>
            <person name="Zhou S."/>
            <person name="Young S.K."/>
            <person name="Zeng Q."/>
            <person name="Gargeya S."/>
            <person name="Fitzgerald M."/>
            <person name="Abouelleil A."/>
            <person name="Alvarado L."/>
            <person name="Chapman S.B."/>
            <person name="Gainer-Dewar J."/>
            <person name="Goldberg J."/>
            <person name="Griggs A."/>
            <person name="Gujja S."/>
            <person name="Hansen M."/>
            <person name="Howarth C."/>
            <person name="Imamovic A."/>
            <person name="Ireland A."/>
            <person name="Larimer J."/>
            <person name="McCowan C."/>
            <person name="Murphy C."/>
            <person name="Pearson M."/>
            <person name="Poon T.W."/>
            <person name="Priest M."/>
            <person name="Roberts A."/>
            <person name="Saif S."/>
            <person name="Shea T."/>
            <person name="Sykes S."/>
            <person name="Wortman J."/>
            <person name="Nusbaum C."/>
            <person name="Birren B."/>
        </authorList>
    </citation>
    <scope>NUCLEOTIDE SEQUENCE</scope>
    <source>
        <strain evidence="1">25433</strain>
    </source>
</reference>
<evidence type="ECO:0000313" key="1">
    <source>
        <dbReference type="EMBL" id="EXM17902.1"/>
    </source>
</evidence>
<dbReference type="AlphaFoldDB" id="X0LA09"/>
<reference evidence="1" key="1">
    <citation type="submission" date="2011-11" db="EMBL/GenBank/DDBJ databases">
        <title>The Genome Sequence of Fusarium oxysporum Cotton.</title>
        <authorList>
            <consortium name="The Broad Institute Genome Sequencing Platform"/>
            <person name="Ma L.-J."/>
            <person name="Gale L.R."/>
            <person name="Schwartz D.C."/>
            <person name="Zhou S."/>
            <person name="Corby-Kistler H."/>
            <person name="Young S.K."/>
            <person name="Zeng Q."/>
            <person name="Gargeya S."/>
            <person name="Fitzgerald M."/>
            <person name="Haas B."/>
            <person name="Abouelleil A."/>
            <person name="Alvarado L."/>
            <person name="Arachchi H.M."/>
            <person name="Berlin A."/>
            <person name="Brown A."/>
            <person name="Chapman S.B."/>
            <person name="Chen Z."/>
            <person name="Dunbar C."/>
            <person name="Freedman E."/>
            <person name="Gearin G."/>
            <person name="Goldberg J."/>
            <person name="Griggs A."/>
            <person name="Gujja S."/>
            <person name="Heiman D."/>
            <person name="Howarth C."/>
            <person name="Larson L."/>
            <person name="Lui A."/>
            <person name="MacDonald P.J.P."/>
            <person name="Montmayeur A."/>
            <person name="Murphy C."/>
            <person name="Neiman D."/>
            <person name="Pearson M."/>
            <person name="Priest M."/>
            <person name="Roberts A."/>
            <person name="Saif S."/>
            <person name="Shea T."/>
            <person name="Shenoy N."/>
            <person name="Sisk P."/>
            <person name="Stolte C."/>
            <person name="Sykes S."/>
            <person name="Wortman J."/>
            <person name="Nusbaum C."/>
            <person name="Birren B."/>
        </authorList>
    </citation>
    <scope>NUCLEOTIDE SEQUENCE [LARGE SCALE GENOMIC DNA]</scope>
    <source>
        <strain evidence="1">25433</strain>
    </source>
</reference>
<dbReference type="EMBL" id="JH657980">
    <property type="protein sequence ID" value="EXM17902.1"/>
    <property type="molecule type" value="Genomic_DNA"/>
</dbReference>
<name>X0LA09_FUSOX</name>
<proteinExistence type="predicted"/>
<sequence length="38" mass="4151">MVGNPYPRHCVHATLQVPRLFGVITAQSQGIVGMCQLQ</sequence>
<protein>
    <submittedName>
        <fullName evidence="1">Uncharacterized protein</fullName>
    </submittedName>
</protein>